<accession>A0A0H5Q1Y9</accession>
<reference evidence="1" key="2">
    <citation type="submission" date="2015-07" db="EMBL/GenBank/DDBJ databases">
        <title>Plasmids, circular viruses and viroids from rat gut.</title>
        <authorList>
            <person name="Jorgensen T.J."/>
            <person name="Hansen M.A."/>
            <person name="Xu Z."/>
            <person name="Tabak M.A."/>
            <person name="Sorensen S.J."/>
            <person name="Hansen L.H."/>
        </authorList>
    </citation>
    <scope>NUCLEOTIDE SEQUENCE</scope>
    <source>
        <strain evidence="1">RGFK0806</strain>
    </source>
</reference>
<dbReference type="AlphaFoldDB" id="A0A0H5Q1Y9"/>
<dbReference type="EMBL" id="LN853414">
    <property type="protein sequence ID" value="CRY95888.1"/>
    <property type="molecule type" value="Genomic_DNA"/>
</dbReference>
<reference evidence="1" key="1">
    <citation type="submission" date="2015-06" db="EMBL/GenBank/DDBJ databases">
        <authorList>
            <person name="Joergensen T."/>
        </authorList>
    </citation>
    <scope>NUCLEOTIDE SEQUENCE</scope>
    <source>
        <strain evidence="1">RGFK0806</strain>
    </source>
</reference>
<name>A0A0H5Q1Y9_9ZZZZ</name>
<protein>
    <submittedName>
        <fullName evidence="1">Uncharacterized protein</fullName>
    </submittedName>
</protein>
<organism evidence="1">
    <name type="scientific">uncultured prokaryote</name>
    <dbReference type="NCBI Taxonomy" id="198431"/>
    <lineage>
        <taxon>unclassified sequences</taxon>
        <taxon>environmental samples</taxon>
    </lineage>
</organism>
<sequence length="290" mass="32370">MLPERNWSLVWALPGHGEKGDACGEIRTFGHDAGGEMHYRRSLRTCGSFDCPVCSLQPGGWAAREAGAITARIRASCAITHRRAIHVVVSPPVDSDTASTIAYRRLRAKVYRAATLRGFRGGCVIFHDRRLGSARFNSGRSLGCRKGPHFHFLGDGWINDGTCVHDKTGSVEFCKHDRRFRTWIVKNLGVRRSVYGTAFYLLTHAAQGILPTPEVRPPAVVTWMGTMAYNKLKVEKPESDGVFCMVCKELVPLRLWFTLTWVGQGPPPEEETGVALAKDWVRMRSWGDEM</sequence>
<evidence type="ECO:0000313" key="1">
    <source>
        <dbReference type="EMBL" id="CRY95888.1"/>
    </source>
</evidence>
<proteinExistence type="predicted"/>